<dbReference type="InterPro" id="IPR053169">
    <property type="entry name" value="MUG_Protein"/>
</dbReference>
<dbReference type="InterPro" id="IPR014512">
    <property type="entry name" value="O_gly_hydro"/>
</dbReference>
<dbReference type="PIRSF" id="PIRSF021505">
    <property type="entry name" value="O_gly_hdrol"/>
    <property type="match status" value="1"/>
</dbReference>
<dbReference type="Pfam" id="PF03663">
    <property type="entry name" value="Glyco_hydro_76"/>
    <property type="match status" value="1"/>
</dbReference>
<comment type="caution">
    <text evidence="2">The sequence shown here is derived from an EMBL/GenBank/DDBJ whole genome shotgun (WGS) entry which is preliminary data.</text>
</comment>
<gene>
    <name evidence="2" type="ORF">Poly21_02980</name>
</gene>
<dbReference type="Proteomes" id="UP000319908">
    <property type="component" value="Unassembled WGS sequence"/>
</dbReference>
<protein>
    <submittedName>
        <fullName evidence="2">Cellobiose 2-epimerase</fullName>
        <ecNumber evidence="2">5.1.3.11</ecNumber>
    </submittedName>
</protein>
<organism evidence="2 3">
    <name type="scientific">Allorhodopirellula heiligendammensis</name>
    <dbReference type="NCBI Taxonomy" id="2714739"/>
    <lineage>
        <taxon>Bacteria</taxon>
        <taxon>Pseudomonadati</taxon>
        <taxon>Planctomycetota</taxon>
        <taxon>Planctomycetia</taxon>
        <taxon>Pirellulales</taxon>
        <taxon>Pirellulaceae</taxon>
        <taxon>Allorhodopirellula</taxon>
    </lineage>
</organism>
<dbReference type="InterPro" id="IPR008928">
    <property type="entry name" value="6-hairpin_glycosidase_sf"/>
</dbReference>
<dbReference type="RefSeq" id="WP_146405231.1">
    <property type="nucleotide sequence ID" value="NZ_SJPU01000001.1"/>
</dbReference>
<keyword evidence="2" id="KW-0413">Isomerase</keyword>
<evidence type="ECO:0000313" key="3">
    <source>
        <dbReference type="Proteomes" id="UP000319908"/>
    </source>
</evidence>
<proteinExistence type="predicted"/>
<evidence type="ECO:0000256" key="1">
    <source>
        <dbReference type="SAM" id="SignalP"/>
    </source>
</evidence>
<dbReference type="EMBL" id="SJPU01000001">
    <property type="protein sequence ID" value="TWU18143.1"/>
    <property type="molecule type" value="Genomic_DNA"/>
</dbReference>
<feature type="signal peptide" evidence="1">
    <location>
        <begin position="1"/>
        <end position="23"/>
    </location>
</feature>
<dbReference type="OrthoDB" id="2505409at2"/>
<sequence>MKLLNASRRFRFCTMLVCWVVLAETCHSDTFTPVATTAETGEACFDQWGTETLRLIRDRFWSQKYGLYTEHALMPDGRHWRGSHPSFMWGVGVQLSALNAAARVDPKRYVNQAMAYADAIEVYWLDANGVAGFDVQPGPKEADRYYDDNAWLVLALLELFEISHERKYLDRAVATFDFVMSGKDDKLGGGLYWREQEKKTKNTCTNAPAIVSALRLHQLTHEKSYLDTAKQLYLWTGQHLQDTDGLFWDNIDLEGKIDRRKYSYNSALMIRANLLFHELSGADNYLTEAERIANSARAAWIRDEGAVDDSGRFAHLLLEAFLALDEHHQDGSWGQVVVRSVIYLHDQVRDADGIYGSHWIASQRRSPRKISLLDQASAARIYWLAAAHFSSEAP</sequence>
<name>A0A5C6C0Q2_9BACT</name>
<accession>A0A5C6C0Q2</accession>
<dbReference type="PANTHER" id="PTHR47791">
    <property type="entry name" value="MEIOTICALLY UP-REGULATED GENE 191 PROTEIN"/>
    <property type="match status" value="1"/>
</dbReference>
<dbReference type="InterPro" id="IPR005198">
    <property type="entry name" value="Glyco_hydro_76"/>
</dbReference>
<keyword evidence="1" id="KW-0732">Signal</keyword>
<evidence type="ECO:0000313" key="2">
    <source>
        <dbReference type="EMBL" id="TWU18143.1"/>
    </source>
</evidence>
<dbReference type="GO" id="GO:0005975">
    <property type="term" value="P:carbohydrate metabolic process"/>
    <property type="evidence" value="ECO:0007669"/>
    <property type="project" value="InterPro"/>
</dbReference>
<dbReference type="GO" id="GO:0047736">
    <property type="term" value="F:cellobiose epimerase activity"/>
    <property type="evidence" value="ECO:0007669"/>
    <property type="project" value="UniProtKB-EC"/>
</dbReference>
<feature type="chain" id="PRO_5022693155" evidence="1">
    <location>
        <begin position="24"/>
        <end position="394"/>
    </location>
</feature>
<dbReference type="Gene3D" id="1.50.10.20">
    <property type="match status" value="1"/>
</dbReference>
<keyword evidence="3" id="KW-1185">Reference proteome</keyword>
<dbReference type="PANTHER" id="PTHR47791:SF4">
    <property type="entry name" value="(PUTATIVE SECRETED PROTEIN)-RELATED"/>
    <property type="match status" value="1"/>
</dbReference>
<dbReference type="EC" id="5.1.3.11" evidence="2"/>
<dbReference type="AlphaFoldDB" id="A0A5C6C0Q2"/>
<dbReference type="SUPFAM" id="SSF48208">
    <property type="entry name" value="Six-hairpin glycosidases"/>
    <property type="match status" value="1"/>
</dbReference>
<reference evidence="2 3" key="1">
    <citation type="journal article" date="2020" name="Antonie Van Leeuwenhoek">
        <title>Rhodopirellula heiligendammensis sp. nov., Rhodopirellula pilleata sp. nov., and Rhodopirellula solitaria sp. nov. isolated from natural or artificial marine surfaces in Northern Germany and California, USA, and emended description of the genus Rhodopirellula.</title>
        <authorList>
            <person name="Kallscheuer N."/>
            <person name="Wiegand S."/>
            <person name="Jogler M."/>
            <person name="Boedeker C."/>
            <person name="Peeters S.H."/>
            <person name="Rast P."/>
            <person name="Heuer A."/>
            <person name="Jetten M.S.M."/>
            <person name="Rohde M."/>
            <person name="Jogler C."/>
        </authorList>
    </citation>
    <scope>NUCLEOTIDE SEQUENCE [LARGE SCALE GENOMIC DNA]</scope>
    <source>
        <strain evidence="2 3">Poly21</strain>
    </source>
</reference>